<dbReference type="OrthoDB" id="447382at2759"/>
<evidence type="ECO:0000313" key="3">
    <source>
        <dbReference type="Proteomes" id="UP000604046"/>
    </source>
</evidence>
<dbReference type="EMBL" id="CAJNDS010000984">
    <property type="protein sequence ID" value="CAE7242689.1"/>
    <property type="molecule type" value="Genomic_DNA"/>
</dbReference>
<dbReference type="SUPFAM" id="SSF56672">
    <property type="entry name" value="DNA/RNA polymerases"/>
    <property type="match status" value="1"/>
</dbReference>
<dbReference type="AlphaFoldDB" id="A0A812LJW4"/>
<sequence length="332" mass="37993">MEWAEMTNKPLQLLFLDWKQAFDSLDHTAMLEALRRFGVSELMLKTIQAIYQSPTFYTRGPDHTAAAGSVHSGIRQGCPLSPYLFIIVLTVMLADVDNDLLLQGTPTNTWSEGYPTFDLEHADDTLLLALTTPQMQDILTSLESVAHEYGMHLNKTKTELLINPDRPSSPLYFTDGAAVPTTPQIKYLGTRITWKKPFDAAFLHRAAIAEEAFKKLRLVWNSSLSQAVRLRIFQSTFTPTLIYALDTLTLTQKQLDRVDAFFIRFLRRVVRVKASYYSRIPNTEVMRKAGYPTLPSTHILNAQHKTLKQVLWPPERNQHIVWFLQLPLRTVF</sequence>
<dbReference type="PANTHER" id="PTHR47027:SF20">
    <property type="entry name" value="REVERSE TRANSCRIPTASE-LIKE PROTEIN WITH RNA-DIRECTED DNA POLYMERASE DOMAIN"/>
    <property type="match status" value="1"/>
</dbReference>
<dbReference type="PANTHER" id="PTHR47027">
    <property type="entry name" value="REVERSE TRANSCRIPTASE DOMAIN-CONTAINING PROTEIN"/>
    <property type="match status" value="1"/>
</dbReference>
<dbReference type="Pfam" id="PF00078">
    <property type="entry name" value="RVT_1"/>
    <property type="match status" value="1"/>
</dbReference>
<accession>A0A812LJW4</accession>
<gene>
    <name evidence="2" type="ORF">SNAT2548_LOCUS11173</name>
</gene>
<name>A0A812LJW4_9DINO</name>
<proteinExistence type="predicted"/>
<dbReference type="PROSITE" id="PS50878">
    <property type="entry name" value="RT_POL"/>
    <property type="match status" value="1"/>
</dbReference>
<organism evidence="2 3">
    <name type="scientific">Symbiodinium natans</name>
    <dbReference type="NCBI Taxonomy" id="878477"/>
    <lineage>
        <taxon>Eukaryota</taxon>
        <taxon>Sar</taxon>
        <taxon>Alveolata</taxon>
        <taxon>Dinophyceae</taxon>
        <taxon>Suessiales</taxon>
        <taxon>Symbiodiniaceae</taxon>
        <taxon>Symbiodinium</taxon>
    </lineage>
</organism>
<dbReference type="Proteomes" id="UP000604046">
    <property type="component" value="Unassembled WGS sequence"/>
</dbReference>
<reference evidence="2" key="1">
    <citation type="submission" date="2021-02" db="EMBL/GenBank/DDBJ databases">
        <authorList>
            <person name="Dougan E. K."/>
            <person name="Rhodes N."/>
            <person name="Thang M."/>
            <person name="Chan C."/>
        </authorList>
    </citation>
    <scope>NUCLEOTIDE SEQUENCE</scope>
</reference>
<comment type="caution">
    <text evidence="2">The sequence shown here is derived from an EMBL/GenBank/DDBJ whole genome shotgun (WGS) entry which is preliminary data.</text>
</comment>
<evidence type="ECO:0000259" key="1">
    <source>
        <dbReference type="PROSITE" id="PS50878"/>
    </source>
</evidence>
<protein>
    <recommendedName>
        <fullName evidence="1">Reverse transcriptase domain-containing protein</fullName>
    </recommendedName>
</protein>
<dbReference type="InterPro" id="IPR000477">
    <property type="entry name" value="RT_dom"/>
</dbReference>
<evidence type="ECO:0000313" key="2">
    <source>
        <dbReference type="EMBL" id="CAE7242689.1"/>
    </source>
</evidence>
<feature type="domain" description="Reverse transcriptase" evidence="1">
    <location>
        <begin position="1"/>
        <end position="192"/>
    </location>
</feature>
<dbReference type="InterPro" id="IPR043502">
    <property type="entry name" value="DNA/RNA_pol_sf"/>
</dbReference>
<keyword evidence="3" id="KW-1185">Reference proteome</keyword>